<protein>
    <submittedName>
        <fullName evidence="2">Uncharacterized protein</fullName>
    </submittedName>
</protein>
<feature type="region of interest" description="Disordered" evidence="1">
    <location>
        <begin position="71"/>
        <end position="93"/>
    </location>
</feature>
<gene>
    <name evidence="2" type="ORF">R3P38DRAFT_2843110</name>
</gene>
<keyword evidence="3" id="KW-1185">Reference proteome</keyword>
<dbReference type="Proteomes" id="UP001362999">
    <property type="component" value="Unassembled WGS sequence"/>
</dbReference>
<accession>A0AAW0E0Y2</accession>
<proteinExistence type="predicted"/>
<feature type="compositionally biased region" description="Basic residues" evidence="1">
    <location>
        <begin position="71"/>
        <end position="80"/>
    </location>
</feature>
<name>A0AAW0E0Y2_9AGAR</name>
<dbReference type="AlphaFoldDB" id="A0AAW0E0Y2"/>
<organism evidence="2 3">
    <name type="scientific">Favolaschia claudopus</name>
    <dbReference type="NCBI Taxonomy" id="2862362"/>
    <lineage>
        <taxon>Eukaryota</taxon>
        <taxon>Fungi</taxon>
        <taxon>Dikarya</taxon>
        <taxon>Basidiomycota</taxon>
        <taxon>Agaricomycotina</taxon>
        <taxon>Agaricomycetes</taxon>
        <taxon>Agaricomycetidae</taxon>
        <taxon>Agaricales</taxon>
        <taxon>Marasmiineae</taxon>
        <taxon>Mycenaceae</taxon>
        <taxon>Favolaschia</taxon>
    </lineage>
</organism>
<reference evidence="2 3" key="1">
    <citation type="journal article" date="2024" name="J Genomics">
        <title>Draft genome sequencing and assembly of Favolaschia claudopus CIRM-BRFM 2984 isolated from oak limbs.</title>
        <authorList>
            <person name="Navarro D."/>
            <person name="Drula E."/>
            <person name="Chaduli D."/>
            <person name="Cazenave R."/>
            <person name="Ahrendt S."/>
            <person name="Wang J."/>
            <person name="Lipzen A."/>
            <person name="Daum C."/>
            <person name="Barry K."/>
            <person name="Grigoriev I.V."/>
            <person name="Favel A."/>
            <person name="Rosso M.N."/>
            <person name="Martin F."/>
        </authorList>
    </citation>
    <scope>NUCLEOTIDE SEQUENCE [LARGE SCALE GENOMIC DNA]</scope>
    <source>
        <strain evidence="2 3">CIRM-BRFM 2984</strain>
    </source>
</reference>
<evidence type="ECO:0000256" key="1">
    <source>
        <dbReference type="SAM" id="MobiDB-lite"/>
    </source>
</evidence>
<comment type="caution">
    <text evidence="2">The sequence shown here is derived from an EMBL/GenBank/DDBJ whole genome shotgun (WGS) entry which is preliminary data.</text>
</comment>
<sequence length="204" mass="22953">MSGEAGVVRENWRVARKAGESASGFGTKLSVIRAMTRKSERQKPTLTPYPSSLLLSLAAGTPHSLRWRQRLSKRRGRHRMSSLTPGRPRHLSRFRDSDPRRWILWRASLSRLGGDAGEARMEGVGERGYVCGSSQRNDNHGCRTCTGRVQINSQSSTEHAIVRKPCVAARRGKDPRHEFEFGLAKGVGLSRRLDYQKLTNLQYI</sequence>
<evidence type="ECO:0000313" key="2">
    <source>
        <dbReference type="EMBL" id="KAK7057807.1"/>
    </source>
</evidence>
<dbReference type="EMBL" id="JAWWNJ010000004">
    <property type="protein sequence ID" value="KAK7057807.1"/>
    <property type="molecule type" value="Genomic_DNA"/>
</dbReference>
<evidence type="ECO:0000313" key="3">
    <source>
        <dbReference type="Proteomes" id="UP001362999"/>
    </source>
</evidence>